<comment type="caution">
    <text evidence="1">The sequence shown here is derived from an EMBL/GenBank/DDBJ whole genome shotgun (WGS) entry which is preliminary data.</text>
</comment>
<reference evidence="2" key="1">
    <citation type="journal article" date="2019" name="Microbiol. Immunol.">
        <title>Molecular and phenotypic characterization of Leptospira johnsonii sp. nov., Leptospira ellinghausenii sp. nov. and Leptospira ryugenii sp. nov. isolated from soil and water in Japan.</title>
        <authorList>
            <person name="Masuzawa T."/>
            <person name="Saito M."/>
            <person name="Nakao R."/>
            <person name="Nikaido Y."/>
            <person name="Matsumoto M."/>
            <person name="Ogawa M."/>
            <person name="Yokoyama M."/>
            <person name="Hidaka Y."/>
            <person name="Tomita J."/>
            <person name="Sakakibara K."/>
            <person name="Suzuki K."/>
            <person name="Yasuda S."/>
            <person name="Sato H."/>
            <person name="Yamaguchi M."/>
            <person name="Yoshida S.I."/>
            <person name="Koizumi N."/>
            <person name="Kawamura Y."/>
        </authorList>
    </citation>
    <scope>NUCLEOTIDE SEQUENCE [LARGE SCALE GENOMIC DNA]</scope>
    <source>
        <strain evidence="2">E18</strain>
    </source>
</reference>
<dbReference type="RefSeq" id="WP_245918608.1">
    <property type="nucleotide sequence ID" value="NZ_BFAZ01000017.1"/>
</dbReference>
<organism evidence="1 2">
    <name type="scientific">Leptospira ellinghausenii</name>
    <dbReference type="NCBI Taxonomy" id="1917822"/>
    <lineage>
        <taxon>Bacteria</taxon>
        <taxon>Pseudomonadati</taxon>
        <taxon>Spirochaetota</taxon>
        <taxon>Spirochaetia</taxon>
        <taxon>Leptospirales</taxon>
        <taxon>Leptospiraceae</taxon>
        <taxon>Leptospira</taxon>
    </lineage>
</organism>
<gene>
    <name evidence="1" type="ORF">LPTSP2_39220</name>
</gene>
<accession>A0A2P2DJ47</accession>
<name>A0A2P2DJ47_9LEPT</name>
<keyword evidence="2" id="KW-1185">Reference proteome</keyword>
<dbReference type="Proteomes" id="UP000245206">
    <property type="component" value="Unassembled WGS sequence"/>
</dbReference>
<proteinExistence type="predicted"/>
<sequence length="93" mass="10558">MNNRIVSINPYQLAAISALNDVANIPIFEEIRTPPVNVNSIIYSTLFQCGASHLNIHSILRKQDEPHIQSPKISLIDHPGEKKSNRIWSFRII</sequence>
<evidence type="ECO:0000313" key="1">
    <source>
        <dbReference type="EMBL" id="GBF44619.1"/>
    </source>
</evidence>
<dbReference type="AlphaFoldDB" id="A0A2P2DJ47"/>
<evidence type="ECO:0000313" key="2">
    <source>
        <dbReference type="Proteomes" id="UP000245206"/>
    </source>
</evidence>
<protein>
    <submittedName>
        <fullName evidence="1">Uncharacterized protein</fullName>
    </submittedName>
</protein>
<dbReference type="EMBL" id="BFAZ01000017">
    <property type="protein sequence ID" value="GBF44619.1"/>
    <property type="molecule type" value="Genomic_DNA"/>
</dbReference>